<accession>A0A146K8N9</accession>
<proteinExistence type="predicted"/>
<dbReference type="GO" id="GO:0016020">
    <property type="term" value="C:membrane"/>
    <property type="evidence" value="ECO:0007669"/>
    <property type="project" value="UniProtKB-SubCell"/>
</dbReference>
<gene>
    <name evidence="6" type="ORF">TPC1_16331</name>
</gene>
<evidence type="ECO:0000313" key="6">
    <source>
        <dbReference type="EMBL" id="JAP91901.1"/>
    </source>
</evidence>
<feature type="non-terminal residue" evidence="6">
    <location>
        <position position="1"/>
    </location>
</feature>
<evidence type="ECO:0000256" key="1">
    <source>
        <dbReference type="ARBA" id="ARBA00004141"/>
    </source>
</evidence>
<organism evidence="6">
    <name type="scientific">Trepomonas sp. PC1</name>
    <dbReference type="NCBI Taxonomy" id="1076344"/>
    <lineage>
        <taxon>Eukaryota</taxon>
        <taxon>Metamonada</taxon>
        <taxon>Diplomonadida</taxon>
        <taxon>Hexamitidae</taxon>
        <taxon>Hexamitinae</taxon>
        <taxon>Trepomonas</taxon>
    </lineage>
</organism>
<feature type="transmembrane region" description="Helical" evidence="5">
    <location>
        <begin position="31"/>
        <end position="52"/>
    </location>
</feature>
<sequence length="137" mass="15460">KFDKIVDKADEYQNKIINLTEKVYKYLKPSYMLIALLFLHWFSTSGSVFNMINNANPYGVTHDKNGQEKLEFLAEGSHNQYSTEGFVAGAITVAASVMFILGLKGIHNNASFSKIMMFFGIGMICVMTLHTMYRLKG</sequence>
<dbReference type="AlphaFoldDB" id="A0A146K8N9"/>
<reference evidence="6" key="1">
    <citation type="submission" date="2015-07" db="EMBL/GenBank/DDBJ databases">
        <title>Adaptation to a free-living lifestyle via gene acquisitions in the diplomonad Trepomonas sp. PC1.</title>
        <authorList>
            <person name="Xu F."/>
            <person name="Jerlstrom-Hultqvist J."/>
            <person name="Kolisko M."/>
            <person name="Simpson A.G.B."/>
            <person name="Roger A.J."/>
            <person name="Svard S.G."/>
            <person name="Andersson J.O."/>
        </authorList>
    </citation>
    <scope>NUCLEOTIDE SEQUENCE</scope>
    <source>
        <strain evidence="6">PC1</strain>
    </source>
</reference>
<evidence type="ECO:0000256" key="4">
    <source>
        <dbReference type="ARBA" id="ARBA00023136"/>
    </source>
</evidence>
<keyword evidence="3 5" id="KW-1133">Transmembrane helix</keyword>
<dbReference type="EMBL" id="GDID01004705">
    <property type="protein sequence ID" value="JAP91901.1"/>
    <property type="molecule type" value="Transcribed_RNA"/>
</dbReference>
<dbReference type="Pfam" id="PF04756">
    <property type="entry name" value="OST3_OST6"/>
    <property type="match status" value="1"/>
</dbReference>
<comment type="subcellular location">
    <subcellularLocation>
        <location evidence="1">Membrane</location>
        <topology evidence="1">Multi-pass membrane protein</topology>
    </subcellularLocation>
</comment>
<evidence type="ECO:0000256" key="2">
    <source>
        <dbReference type="ARBA" id="ARBA00022692"/>
    </source>
</evidence>
<evidence type="ECO:0000256" key="5">
    <source>
        <dbReference type="SAM" id="Phobius"/>
    </source>
</evidence>
<protein>
    <submittedName>
        <fullName evidence="6">OST3 / OST6 family protein</fullName>
    </submittedName>
</protein>
<dbReference type="InterPro" id="IPR021149">
    <property type="entry name" value="OligosaccharylTrfase_OST3/OST6"/>
</dbReference>
<feature type="transmembrane region" description="Helical" evidence="5">
    <location>
        <begin position="85"/>
        <end position="103"/>
    </location>
</feature>
<name>A0A146K8N9_9EUKA</name>
<feature type="transmembrane region" description="Helical" evidence="5">
    <location>
        <begin position="115"/>
        <end position="133"/>
    </location>
</feature>
<keyword evidence="4 5" id="KW-0472">Membrane</keyword>
<evidence type="ECO:0000256" key="3">
    <source>
        <dbReference type="ARBA" id="ARBA00022989"/>
    </source>
</evidence>
<keyword evidence="2 5" id="KW-0812">Transmembrane</keyword>